<keyword evidence="5" id="KW-1133">Transmembrane helix</keyword>
<sequence length="168" mass="19942">ANLKEFLLPALLSNGLVFKDQDSDVWKNFLVKKKESFGKLDPEDERARLSVTFTEFLKHVANTFEEGRIDRHWKTYGLLCSPCFFDYEYIVKTETQDEDLEFVFGRFGFPSDPHRAKKLRGDLATKMARDFRYYETVPLEVKQEIYNIYKADMEMFGYDLPDDFWETP</sequence>
<keyword evidence="9" id="KW-0735">Signal-anchor</keyword>
<evidence type="ECO:0000256" key="3">
    <source>
        <dbReference type="ARBA" id="ARBA00022679"/>
    </source>
</evidence>
<reference evidence="10 11" key="1">
    <citation type="submission" date="2018-04" db="EMBL/GenBank/DDBJ databases">
        <authorList>
            <person name="Zhang X."/>
            <person name="Yuan J."/>
            <person name="Li F."/>
            <person name="Xiang J."/>
        </authorList>
    </citation>
    <scope>NUCLEOTIDE SEQUENCE [LARGE SCALE GENOMIC DNA]</scope>
    <source>
        <tissue evidence="10">Muscle</tissue>
    </source>
</reference>
<evidence type="ECO:0000256" key="9">
    <source>
        <dbReference type="RuleBase" id="RU364020"/>
    </source>
</evidence>
<feature type="non-terminal residue" evidence="10">
    <location>
        <position position="1"/>
    </location>
</feature>
<keyword evidence="9" id="KW-0119">Carbohydrate metabolism</keyword>
<reference evidence="10 11" key="2">
    <citation type="submission" date="2019-01" db="EMBL/GenBank/DDBJ databases">
        <title>The decoding of complex shrimp genome reveals the adaptation for benthos swimmer, frequently molting mechanism and breeding impact on genome.</title>
        <authorList>
            <person name="Sun Y."/>
            <person name="Gao Y."/>
            <person name="Yu Y."/>
        </authorList>
    </citation>
    <scope>NUCLEOTIDE SEQUENCE [LARGE SCALE GENOMIC DNA]</scope>
    <source>
        <tissue evidence="10">Muscle</tissue>
    </source>
</reference>
<evidence type="ECO:0000313" key="10">
    <source>
        <dbReference type="EMBL" id="ROT63931.1"/>
    </source>
</evidence>
<evidence type="ECO:0000256" key="5">
    <source>
        <dbReference type="ARBA" id="ARBA00022989"/>
    </source>
</evidence>
<evidence type="ECO:0000313" key="11">
    <source>
        <dbReference type="Proteomes" id="UP000283509"/>
    </source>
</evidence>
<protein>
    <recommendedName>
        <fullName evidence="9">Carbohydrate sulfotransferase</fullName>
        <ecNumber evidence="9">2.8.2.-</ecNumber>
    </recommendedName>
</protein>
<evidence type="ECO:0000256" key="4">
    <source>
        <dbReference type="ARBA" id="ARBA00022692"/>
    </source>
</evidence>
<organism evidence="10 11">
    <name type="scientific">Penaeus vannamei</name>
    <name type="common">Whiteleg shrimp</name>
    <name type="synonym">Litopenaeus vannamei</name>
    <dbReference type="NCBI Taxonomy" id="6689"/>
    <lineage>
        <taxon>Eukaryota</taxon>
        <taxon>Metazoa</taxon>
        <taxon>Ecdysozoa</taxon>
        <taxon>Arthropoda</taxon>
        <taxon>Crustacea</taxon>
        <taxon>Multicrustacea</taxon>
        <taxon>Malacostraca</taxon>
        <taxon>Eumalacostraca</taxon>
        <taxon>Eucarida</taxon>
        <taxon>Decapoda</taxon>
        <taxon>Dendrobranchiata</taxon>
        <taxon>Penaeoidea</taxon>
        <taxon>Penaeidae</taxon>
        <taxon>Penaeus</taxon>
    </lineage>
</organism>
<dbReference type="InterPro" id="IPR018011">
    <property type="entry name" value="Carb_sulfotrans_8-10"/>
</dbReference>
<name>A0A423SIA2_PENVA</name>
<evidence type="ECO:0000256" key="8">
    <source>
        <dbReference type="ARBA" id="ARBA00023180"/>
    </source>
</evidence>
<dbReference type="Proteomes" id="UP000283509">
    <property type="component" value="Unassembled WGS sequence"/>
</dbReference>
<dbReference type="EMBL" id="QCYY01003353">
    <property type="protein sequence ID" value="ROT63931.1"/>
    <property type="molecule type" value="Genomic_DNA"/>
</dbReference>
<evidence type="ECO:0000256" key="1">
    <source>
        <dbReference type="ARBA" id="ARBA00004323"/>
    </source>
</evidence>
<evidence type="ECO:0000256" key="6">
    <source>
        <dbReference type="ARBA" id="ARBA00023034"/>
    </source>
</evidence>
<keyword evidence="8 9" id="KW-0325">Glycoprotein</keyword>
<keyword evidence="6 9" id="KW-0333">Golgi apparatus</keyword>
<dbReference type="EC" id="2.8.2.-" evidence="9"/>
<dbReference type="PANTHER" id="PTHR12137:SF54">
    <property type="entry name" value="CARBOHYDRATE SULFOTRANSFERASE"/>
    <property type="match status" value="1"/>
</dbReference>
<comment type="similarity">
    <text evidence="2 9">Belongs to the sulfotransferase 2 family.</text>
</comment>
<dbReference type="AlphaFoldDB" id="A0A423SIA2"/>
<keyword evidence="4" id="KW-0812">Transmembrane</keyword>
<dbReference type="PANTHER" id="PTHR12137">
    <property type="entry name" value="CARBOHYDRATE SULFOTRANSFERASE"/>
    <property type="match status" value="1"/>
</dbReference>
<gene>
    <name evidence="10" type="ORF">C7M84_018152</name>
</gene>
<dbReference type="InterPro" id="IPR005331">
    <property type="entry name" value="Sulfotransferase"/>
</dbReference>
<dbReference type="GO" id="GO:0000139">
    <property type="term" value="C:Golgi membrane"/>
    <property type="evidence" value="ECO:0007669"/>
    <property type="project" value="UniProtKB-SubCell"/>
</dbReference>
<dbReference type="GO" id="GO:0008146">
    <property type="term" value="F:sulfotransferase activity"/>
    <property type="evidence" value="ECO:0007669"/>
    <property type="project" value="InterPro"/>
</dbReference>
<dbReference type="STRING" id="6689.A0A423SIA2"/>
<keyword evidence="7" id="KW-0472">Membrane</keyword>
<comment type="caution">
    <text evidence="10">The sequence shown here is derived from an EMBL/GenBank/DDBJ whole genome shotgun (WGS) entry which is preliminary data.</text>
</comment>
<proteinExistence type="inferred from homology"/>
<dbReference type="OrthoDB" id="2019940at2759"/>
<comment type="subcellular location">
    <subcellularLocation>
        <location evidence="1 9">Golgi apparatus membrane</location>
        <topology evidence="1 9">Single-pass type II membrane protein</topology>
    </subcellularLocation>
</comment>
<evidence type="ECO:0000256" key="7">
    <source>
        <dbReference type="ARBA" id="ARBA00023136"/>
    </source>
</evidence>
<keyword evidence="11" id="KW-1185">Reference proteome</keyword>
<accession>A0A423SIA2</accession>
<evidence type="ECO:0000256" key="2">
    <source>
        <dbReference type="ARBA" id="ARBA00006339"/>
    </source>
</evidence>
<dbReference type="GO" id="GO:0016051">
    <property type="term" value="P:carbohydrate biosynthetic process"/>
    <property type="evidence" value="ECO:0007669"/>
    <property type="project" value="InterPro"/>
</dbReference>
<dbReference type="Pfam" id="PF03567">
    <property type="entry name" value="Sulfotransfer_2"/>
    <property type="match status" value="1"/>
</dbReference>
<keyword evidence="3 9" id="KW-0808">Transferase</keyword>